<reference evidence="7" key="1">
    <citation type="journal article" date="2015" name="Curr. Genet.">
        <title>Mitochondrial genome sequences reveal evolutionary relationships of the Phytophthora 1c clade species.</title>
        <authorList>
            <person name="Lassiter E.S."/>
            <person name="Russ C."/>
            <person name="Nusbaum C."/>
            <person name="Zeng Q."/>
            <person name="Saville A.C."/>
            <person name="Olarte R.A."/>
            <person name="Carbone I."/>
            <person name="Hu C.H."/>
            <person name="Seguin-Orlando A."/>
            <person name="Samaniego J.A."/>
            <person name="Thorne J.L."/>
            <person name="Ristaino J.B."/>
        </authorList>
    </citation>
    <scope>NUCLEOTIDE SEQUENCE</scope>
    <source>
        <strain evidence="7">EC 3394</strain>
    </source>
</reference>
<proteinExistence type="inferred from homology"/>
<organism evidence="7">
    <name type="scientific">Phytophthora andina</name>
    <dbReference type="NCBI Taxonomy" id="283009"/>
    <lineage>
        <taxon>Eukaryota</taxon>
        <taxon>Sar</taxon>
        <taxon>Stramenopiles</taxon>
        <taxon>Oomycota</taxon>
        <taxon>Peronosporomycetes</taxon>
        <taxon>Peronosporales</taxon>
        <taxon>Peronosporaceae</taxon>
        <taxon>Phytophthora</taxon>
    </lineage>
</organism>
<dbReference type="InterPro" id="IPR002358">
    <property type="entry name" value="Ribosomal_uL6_CS"/>
</dbReference>
<dbReference type="GO" id="GO:0019843">
    <property type="term" value="F:rRNA binding"/>
    <property type="evidence" value="ECO:0007669"/>
    <property type="project" value="InterPro"/>
</dbReference>
<keyword evidence="5" id="KW-0472">Membrane</keyword>
<comment type="similarity">
    <text evidence="1 4">Belongs to the universal ribosomal protein uL6 family.</text>
</comment>
<evidence type="ECO:0000313" key="7">
    <source>
        <dbReference type="EMBL" id="AHW51460.1"/>
    </source>
</evidence>
<name>A0A0E3DAA4_9STRA</name>
<protein>
    <submittedName>
        <fullName evidence="7">Ribosomal protein L6</fullName>
    </submittedName>
</protein>
<keyword evidence="3 4" id="KW-0687">Ribonucleoprotein</keyword>
<dbReference type="InterPro" id="IPR019906">
    <property type="entry name" value="Ribosomal_uL6_bac-type"/>
</dbReference>
<dbReference type="PANTHER" id="PTHR11655:SF14">
    <property type="entry name" value="LARGE RIBOSOMAL SUBUNIT PROTEIN UL6M"/>
    <property type="match status" value="1"/>
</dbReference>
<dbReference type="InterPro" id="IPR000702">
    <property type="entry name" value="Ribosomal_uL6-like"/>
</dbReference>
<keyword evidence="2 4" id="KW-0689">Ribosomal protein</keyword>
<evidence type="ECO:0000256" key="3">
    <source>
        <dbReference type="ARBA" id="ARBA00023274"/>
    </source>
</evidence>
<gene>
    <name evidence="7" type="primary">rpl6</name>
</gene>
<accession>A0A0E3DAA4</accession>
<dbReference type="PANTHER" id="PTHR11655">
    <property type="entry name" value="60S/50S RIBOSOMAL PROTEIN L6/L9"/>
    <property type="match status" value="1"/>
</dbReference>
<keyword evidence="5" id="KW-0812">Transmembrane</keyword>
<dbReference type="PIRSF" id="PIRSF002162">
    <property type="entry name" value="Ribosomal_L6"/>
    <property type="match status" value="1"/>
</dbReference>
<dbReference type="EMBL" id="KJ408269">
    <property type="protein sequence ID" value="AHW51460.1"/>
    <property type="molecule type" value="Genomic_DNA"/>
</dbReference>
<geneLocation type="mitochondrion" evidence="7"/>
<evidence type="ECO:0000259" key="6">
    <source>
        <dbReference type="Pfam" id="PF00347"/>
    </source>
</evidence>
<keyword evidence="5" id="KW-1133">Transmembrane helix</keyword>
<dbReference type="Gene3D" id="3.90.930.12">
    <property type="entry name" value="Ribosomal protein L6, alpha-beta domain"/>
    <property type="match status" value="1"/>
</dbReference>
<dbReference type="InterPro" id="IPR020040">
    <property type="entry name" value="Ribosomal_uL6_a/b-dom"/>
</dbReference>
<sequence>MIKILKKNIKFKNKNFLKSPLGNIQLFFIDKTFFFPKNIKISTTNKTIFFETSLGLLSLTFIDNIYFFLIKNKLLINVNINKNKKSILHLYNKLIKIKIKGVFQGFKISLLLKGIGFKAFIENNNLILKLGFSHNIIIPIPSNIEIINQTNILIFSSIDYIFLNQFVHYIRNHKKPEPYKGKGLLLKNEKILQKEGKKSKK</sequence>
<evidence type="ECO:0000256" key="1">
    <source>
        <dbReference type="ARBA" id="ARBA00009356"/>
    </source>
</evidence>
<dbReference type="GO" id="GO:0006412">
    <property type="term" value="P:translation"/>
    <property type="evidence" value="ECO:0007669"/>
    <property type="project" value="InterPro"/>
</dbReference>
<evidence type="ECO:0000256" key="5">
    <source>
        <dbReference type="SAM" id="Phobius"/>
    </source>
</evidence>
<dbReference type="PROSITE" id="PS00525">
    <property type="entry name" value="RIBOSOMAL_L6_1"/>
    <property type="match status" value="1"/>
</dbReference>
<feature type="domain" description="Large ribosomal subunit protein uL6 alpha-beta" evidence="6">
    <location>
        <begin position="114"/>
        <end position="183"/>
    </location>
</feature>
<dbReference type="PRINTS" id="PR00059">
    <property type="entry name" value="RIBOSOMALL6"/>
</dbReference>
<dbReference type="GO" id="GO:1990904">
    <property type="term" value="C:ribonucleoprotein complex"/>
    <property type="evidence" value="ECO:0007669"/>
    <property type="project" value="UniProtKB-KW"/>
</dbReference>
<dbReference type="GO" id="GO:0005840">
    <property type="term" value="C:ribosome"/>
    <property type="evidence" value="ECO:0007669"/>
    <property type="project" value="UniProtKB-KW"/>
</dbReference>
<feature type="transmembrane region" description="Helical" evidence="5">
    <location>
        <begin position="48"/>
        <end position="69"/>
    </location>
</feature>
<dbReference type="AlphaFoldDB" id="A0A0E3DAA4"/>
<dbReference type="Pfam" id="PF00347">
    <property type="entry name" value="Ribosomal_L6"/>
    <property type="match status" value="1"/>
</dbReference>
<evidence type="ECO:0000256" key="2">
    <source>
        <dbReference type="ARBA" id="ARBA00022980"/>
    </source>
</evidence>
<dbReference type="GO" id="GO:0003735">
    <property type="term" value="F:structural constituent of ribosome"/>
    <property type="evidence" value="ECO:0007669"/>
    <property type="project" value="InterPro"/>
</dbReference>
<dbReference type="SUPFAM" id="SSF56053">
    <property type="entry name" value="Ribosomal protein L6"/>
    <property type="match status" value="2"/>
</dbReference>
<keyword evidence="7" id="KW-0496">Mitochondrion</keyword>
<dbReference type="InterPro" id="IPR036789">
    <property type="entry name" value="Ribosomal_uL6-like_a/b-dom_sf"/>
</dbReference>
<evidence type="ECO:0000256" key="4">
    <source>
        <dbReference type="RuleBase" id="RU003869"/>
    </source>
</evidence>